<dbReference type="AlphaFoldDB" id="A0A7J5LII5"/>
<dbReference type="InterPro" id="IPR001451">
    <property type="entry name" value="Hexapep"/>
</dbReference>
<sequence>MSEKISLDSSDNVSIWDTNTHYIYPSFKRRQLSKKIGIGNEIEKPLTKPIVIGSDCWIGKDCAIMKGSHIGNNVILGYNTTIINKTIEDNMIVVPKIELKYKQNSNI</sequence>
<dbReference type="RefSeq" id="WP_151878425.1">
    <property type="nucleotide sequence ID" value="NZ_WCKZ01000054.1"/>
</dbReference>
<gene>
    <name evidence="1" type="ORF">F9950_16880</name>
</gene>
<name>A0A7J5LII5_BACSE</name>
<comment type="caution">
    <text evidence="1">The sequence shown here is derived from an EMBL/GenBank/DDBJ whole genome shotgun (WGS) entry which is preliminary data.</text>
</comment>
<reference evidence="1 2" key="1">
    <citation type="journal article" date="2019" name="Nat. Med.">
        <title>A library of human gut bacterial isolates paired with longitudinal multiomics data enables mechanistic microbiome research.</title>
        <authorList>
            <person name="Poyet M."/>
            <person name="Groussin M."/>
            <person name="Gibbons S.M."/>
            <person name="Avila-Pacheco J."/>
            <person name="Jiang X."/>
            <person name="Kearney S.M."/>
            <person name="Perrotta A.R."/>
            <person name="Berdy B."/>
            <person name="Zhao S."/>
            <person name="Lieberman T.D."/>
            <person name="Swanson P.K."/>
            <person name="Smith M."/>
            <person name="Roesemann S."/>
            <person name="Alexander J.E."/>
            <person name="Rich S.A."/>
            <person name="Livny J."/>
            <person name="Vlamakis H."/>
            <person name="Clish C."/>
            <person name="Bullock K."/>
            <person name="Deik A."/>
            <person name="Scott J."/>
            <person name="Pierce K.A."/>
            <person name="Xavier R.J."/>
            <person name="Alm E.J."/>
        </authorList>
    </citation>
    <scope>NUCLEOTIDE SEQUENCE [LARGE SCALE GENOMIC DNA]</scope>
    <source>
        <strain evidence="1 2">BIOML-A2</strain>
    </source>
</reference>
<dbReference type="Gene3D" id="2.160.10.10">
    <property type="entry name" value="Hexapeptide repeat proteins"/>
    <property type="match status" value="1"/>
</dbReference>
<dbReference type="Proteomes" id="UP000431177">
    <property type="component" value="Unassembled WGS sequence"/>
</dbReference>
<evidence type="ECO:0000313" key="1">
    <source>
        <dbReference type="EMBL" id="KAB5324276.1"/>
    </source>
</evidence>
<evidence type="ECO:0000313" key="2">
    <source>
        <dbReference type="Proteomes" id="UP000431177"/>
    </source>
</evidence>
<proteinExistence type="predicted"/>
<organism evidence="1 2">
    <name type="scientific">Bacteroides stercoris</name>
    <dbReference type="NCBI Taxonomy" id="46506"/>
    <lineage>
        <taxon>Bacteria</taxon>
        <taxon>Pseudomonadati</taxon>
        <taxon>Bacteroidota</taxon>
        <taxon>Bacteroidia</taxon>
        <taxon>Bacteroidales</taxon>
        <taxon>Bacteroidaceae</taxon>
        <taxon>Bacteroides</taxon>
    </lineage>
</organism>
<evidence type="ECO:0008006" key="3">
    <source>
        <dbReference type="Google" id="ProtNLM"/>
    </source>
</evidence>
<dbReference type="InterPro" id="IPR011004">
    <property type="entry name" value="Trimer_LpxA-like_sf"/>
</dbReference>
<protein>
    <recommendedName>
        <fullName evidence="3">Acyltransferase</fullName>
    </recommendedName>
</protein>
<dbReference type="Pfam" id="PF00132">
    <property type="entry name" value="Hexapep"/>
    <property type="match status" value="1"/>
</dbReference>
<dbReference type="EMBL" id="WCLA01000055">
    <property type="protein sequence ID" value="KAB5324276.1"/>
    <property type="molecule type" value="Genomic_DNA"/>
</dbReference>
<dbReference type="SUPFAM" id="SSF51161">
    <property type="entry name" value="Trimeric LpxA-like enzymes"/>
    <property type="match status" value="1"/>
</dbReference>
<accession>A0A7J5LII5</accession>